<keyword evidence="3" id="KW-1185">Reference proteome</keyword>
<evidence type="ECO:0000313" key="2">
    <source>
        <dbReference type="EMBL" id="SJZ86139.1"/>
    </source>
</evidence>
<dbReference type="Proteomes" id="UP000190061">
    <property type="component" value="Unassembled WGS sequence"/>
</dbReference>
<dbReference type="OrthoDB" id="6058215at2"/>
<accession>A0A1T4P3W0</accession>
<sequence length="248" mass="26105">MTHSNWRRGAFVVATVSIVAAGAFFVRAPAHIPDAPDTERPRDAGDPVASEVGSSGSRSRANGGTTDATAPGAGAPPIPEGLPPVDPVDPPEYATGLAPDTLYVPDPEVKAHFAGKLPFGVDDRTYVEFNRRALSDLAVGSRLTLRTPDDGKIHTIRVDDVQVHPNGDKSWFGHVLDVDGDSLPAVFTQGADSSFGNISTSSGTYSLEAEGRMGWIANVNTLRRHQDFDQPDVLVPDPADSAAPPGGY</sequence>
<name>A0A1T4P3W0_9GAMM</name>
<evidence type="ECO:0000256" key="1">
    <source>
        <dbReference type="SAM" id="MobiDB-lite"/>
    </source>
</evidence>
<feature type="region of interest" description="Disordered" evidence="1">
    <location>
        <begin position="229"/>
        <end position="248"/>
    </location>
</feature>
<dbReference type="STRING" id="1122188.SAMN02745674_01065"/>
<protein>
    <submittedName>
        <fullName evidence="2">Uncharacterized protein</fullName>
    </submittedName>
</protein>
<gene>
    <name evidence="2" type="ORF">SAMN02745674_01065</name>
</gene>
<proteinExistence type="predicted"/>
<reference evidence="2 3" key="1">
    <citation type="submission" date="2017-02" db="EMBL/GenBank/DDBJ databases">
        <authorList>
            <person name="Peterson S.W."/>
        </authorList>
    </citation>
    <scope>NUCLEOTIDE SEQUENCE [LARGE SCALE GENOMIC DNA]</scope>
    <source>
        <strain evidence="2 3">DSM 21749</strain>
    </source>
</reference>
<feature type="compositionally biased region" description="Low complexity" evidence="1">
    <location>
        <begin position="53"/>
        <end position="73"/>
    </location>
</feature>
<feature type="compositionally biased region" description="Pro residues" evidence="1">
    <location>
        <begin position="74"/>
        <end position="90"/>
    </location>
</feature>
<feature type="region of interest" description="Disordered" evidence="1">
    <location>
        <begin position="31"/>
        <end position="100"/>
    </location>
</feature>
<dbReference type="EMBL" id="FUXP01000002">
    <property type="protein sequence ID" value="SJZ86139.1"/>
    <property type="molecule type" value="Genomic_DNA"/>
</dbReference>
<evidence type="ECO:0000313" key="3">
    <source>
        <dbReference type="Proteomes" id="UP000190061"/>
    </source>
</evidence>
<feature type="compositionally biased region" description="Low complexity" evidence="1">
    <location>
        <begin position="231"/>
        <end position="248"/>
    </location>
</feature>
<dbReference type="RefSeq" id="WP_143814154.1">
    <property type="nucleotide sequence ID" value="NZ_FUXP01000002.1"/>
</dbReference>
<dbReference type="AlphaFoldDB" id="A0A1T4P3W0"/>
<organism evidence="2 3">
    <name type="scientific">Lysobacter spongiicola DSM 21749</name>
    <dbReference type="NCBI Taxonomy" id="1122188"/>
    <lineage>
        <taxon>Bacteria</taxon>
        <taxon>Pseudomonadati</taxon>
        <taxon>Pseudomonadota</taxon>
        <taxon>Gammaproteobacteria</taxon>
        <taxon>Lysobacterales</taxon>
        <taxon>Lysobacteraceae</taxon>
        <taxon>Novilysobacter</taxon>
    </lineage>
</organism>